<evidence type="ECO:0000256" key="20">
    <source>
        <dbReference type="ARBA" id="ARBA00049151"/>
    </source>
</evidence>
<comment type="catalytic activity">
    <reaction evidence="14">
        <text>resolvin D1 + NAD(+) = 17-oxoresolvin D1 + NADH + H(+)</text>
        <dbReference type="Rhea" id="RHEA:50128"/>
        <dbReference type="ChEBI" id="CHEBI:15378"/>
        <dbReference type="ChEBI" id="CHEBI:57540"/>
        <dbReference type="ChEBI" id="CHEBI:57945"/>
        <dbReference type="ChEBI" id="CHEBI:132079"/>
        <dbReference type="ChEBI" id="CHEBI:132081"/>
    </reaction>
    <physiologicalReaction direction="left-to-right" evidence="14">
        <dbReference type="Rhea" id="RHEA:50129"/>
    </physiologicalReaction>
</comment>
<evidence type="ECO:0000256" key="16">
    <source>
        <dbReference type="ARBA" id="ARBA00048535"/>
    </source>
</evidence>
<dbReference type="PRINTS" id="PR00080">
    <property type="entry name" value="SDRFAMILY"/>
</dbReference>
<evidence type="ECO:0000313" key="24">
    <source>
        <dbReference type="Proteomes" id="UP001164746"/>
    </source>
</evidence>
<evidence type="ECO:0000256" key="4">
    <source>
        <dbReference type="ARBA" id="ARBA00039060"/>
    </source>
</evidence>
<reference evidence="23" key="1">
    <citation type="submission" date="2022-11" db="EMBL/GenBank/DDBJ databases">
        <title>Centuries of genome instability and evolution in soft-shell clam transmissible cancer (bioRxiv).</title>
        <authorList>
            <person name="Hart S.F.M."/>
            <person name="Yonemitsu M.A."/>
            <person name="Giersch R.M."/>
            <person name="Beal B.F."/>
            <person name="Arriagada G."/>
            <person name="Davis B.W."/>
            <person name="Ostrander E.A."/>
            <person name="Goff S.P."/>
            <person name="Metzger M.J."/>
        </authorList>
    </citation>
    <scope>NUCLEOTIDE SEQUENCE</scope>
    <source>
        <strain evidence="23">MELC-2E11</strain>
        <tissue evidence="23">Siphon/mantle</tissue>
    </source>
</reference>
<keyword evidence="2" id="KW-0560">Oxidoreductase</keyword>
<dbReference type="PANTHER" id="PTHR44229">
    <property type="entry name" value="15-HYDROXYPROSTAGLANDIN DEHYDROGENASE [NAD(+)]"/>
    <property type="match status" value="1"/>
</dbReference>
<gene>
    <name evidence="23" type="ORF">MAR_026101</name>
</gene>
<evidence type="ECO:0000256" key="14">
    <source>
        <dbReference type="ARBA" id="ARBA00048170"/>
    </source>
</evidence>
<evidence type="ECO:0000256" key="15">
    <source>
        <dbReference type="ARBA" id="ARBA00048393"/>
    </source>
</evidence>
<evidence type="ECO:0000256" key="3">
    <source>
        <dbReference type="ARBA" id="ARBA00038968"/>
    </source>
</evidence>
<evidence type="ECO:0000256" key="1">
    <source>
        <dbReference type="ARBA" id="ARBA00006484"/>
    </source>
</evidence>
<dbReference type="Gene3D" id="3.40.50.720">
    <property type="entry name" value="NAD(P)-binding Rossmann-like Domain"/>
    <property type="match status" value="1"/>
</dbReference>
<comment type="catalytic activity">
    <reaction evidence="9">
        <text>prostaglandin E1 + NAD(+) = 15-oxoprostaglandin E1 + NADH + H(+)</text>
        <dbReference type="Rhea" id="RHEA:16477"/>
        <dbReference type="ChEBI" id="CHEBI:15378"/>
        <dbReference type="ChEBI" id="CHEBI:57397"/>
        <dbReference type="ChEBI" id="CHEBI:57401"/>
        <dbReference type="ChEBI" id="CHEBI:57540"/>
        <dbReference type="ChEBI" id="CHEBI:57945"/>
    </reaction>
    <physiologicalReaction direction="left-to-right" evidence="9">
        <dbReference type="Rhea" id="RHEA:16478"/>
    </physiologicalReaction>
</comment>
<evidence type="ECO:0000256" key="9">
    <source>
        <dbReference type="ARBA" id="ARBA00047325"/>
    </source>
</evidence>
<comment type="catalytic activity">
    <reaction evidence="10">
        <text>resolvin D1 + NAD(+) = 8-oxoresolvin D1 + NADH + H(+)</text>
        <dbReference type="Rhea" id="RHEA:50124"/>
        <dbReference type="ChEBI" id="CHEBI:15378"/>
        <dbReference type="ChEBI" id="CHEBI:57540"/>
        <dbReference type="ChEBI" id="CHEBI:57945"/>
        <dbReference type="ChEBI" id="CHEBI:132079"/>
        <dbReference type="ChEBI" id="CHEBI:132080"/>
    </reaction>
    <physiologicalReaction direction="left-to-right" evidence="10">
        <dbReference type="Rhea" id="RHEA:50125"/>
    </physiologicalReaction>
</comment>
<evidence type="ECO:0000256" key="13">
    <source>
        <dbReference type="ARBA" id="ARBA00048144"/>
    </source>
</evidence>
<comment type="function">
    <text evidence="8">Catalyzes the NAD-dependent dehydrogenation (oxidation) of a broad array of hydroxylated polyunsaturated fatty acids (mainly eicosanoids and docosanoids, including prostaglandins, lipoxins and resolvins), yielding their corresponding keto (oxo) metabolites. Decreases the levels of the pro-proliferative prostaglandins such as prostaglandin E2 (whose activity is increased in cancer because of an increase in the expression of cyclooxygenase 2) and generates oxo-fatty acid products that can profoundly influence cell function by abrogating pro-inflammatory cytokine expression. Converts resolvins E1, D1 and D2 to their oxo products, which represents a mode of resolvin inactivation. Resolvin E1 plays important roles during the resolution phase of acute inflammation, while resolvins D1 and D2 have a unique role in obesity-induced adipose inflammation.</text>
</comment>
<dbReference type="InterPro" id="IPR002347">
    <property type="entry name" value="SDR_fam"/>
</dbReference>
<evidence type="ECO:0000256" key="2">
    <source>
        <dbReference type="ARBA" id="ARBA00023002"/>
    </source>
</evidence>
<sequence>MNITDKVALVTGGASGIGQGFVEALLAGGAKVSLLSLQACVIDNNVSIVDYNEEAGRSTEKDLAEKYGSSNVIFCPCNVTSQEQFEEAFRRTREVLGGPDIVVNNAGVGGETDDKWEAVIDINLKGTLRGTRLALRYMSEAGAGSGGVIINMASMAGVNPNPFSPVYGASKAGIIHATRSLAISPDVQKSGIRLNVLCPAFVDTPMFRNMASGDASQTSGSNQAAVKAFVDHIGVMSVEEVAAAFLDLVKDETKNGIILRCAKKTGIQYSTLAVQDV</sequence>
<evidence type="ECO:0000256" key="19">
    <source>
        <dbReference type="ARBA" id="ARBA00048921"/>
    </source>
</evidence>
<evidence type="ECO:0000256" key="5">
    <source>
        <dbReference type="ARBA" id="ARBA00040276"/>
    </source>
</evidence>
<evidence type="ECO:0000256" key="17">
    <source>
        <dbReference type="ARBA" id="ARBA00048611"/>
    </source>
</evidence>
<comment type="catalytic activity">
    <reaction evidence="16">
        <text>lipoxin A4 + NAD(+) = 15-oxo-(5S,6R)-dihydroxy-(7E,9E,11Z,13E)-eicosatetraenoate + NADH + H(+)</text>
        <dbReference type="Rhea" id="RHEA:41572"/>
        <dbReference type="ChEBI" id="CHEBI:15378"/>
        <dbReference type="ChEBI" id="CHEBI:57540"/>
        <dbReference type="ChEBI" id="CHEBI:57945"/>
        <dbReference type="ChEBI" id="CHEBI:67026"/>
        <dbReference type="ChEBI" id="CHEBI:78311"/>
    </reaction>
    <physiologicalReaction direction="left-to-right" evidence="16">
        <dbReference type="Rhea" id="RHEA:41573"/>
    </physiologicalReaction>
</comment>
<evidence type="ECO:0000256" key="12">
    <source>
        <dbReference type="ARBA" id="ARBA00048140"/>
    </source>
</evidence>
<dbReference type="EC" id="1.1.1.232" evidence="4"/>
<comment type="catalytic activity">
    <reaction evidence="20">
        <text>(15S)-hydroxy-(5Z,8Z,11Z,13E)-eicosatetraenoate + NAD(+) = 15-oxo-(5Z,8Z,11Z,13E)-eicosatetraenoate + NADH + H(+)</text>
        <dbReference type="Rhea" id="RHEA:23260"/>
        <dbReference type="ChEBI" id="CHEBI:15378"/>
        <dbReference type="ChEBI" id="CHEBI:57409"/>
        <dbReference type="ChEBI" id="CHEBI:57410"/>
        <dbReference type="ChEBI" id="CHEBI:57540"/>
        <dbReference type="ChEBI" id="CHEBI:57945"/>
        <dbReference type="EC" id="1.1.1.232"/>
    </reaction>
    <physiologicalReaction direction="left-to-right" evidence="20">
        <dbReference type="Rhea" id="RHEA:23261"/>
    </physiologicalReaction>
</comment>
<dbReference type="Proteomes" id="UP001164746">
    <property type="component" value="Chromosome 8"/>
</dbReference>
<comment type="catalytic activity">
    <reaction evidence="17">
        <text>prostaglandin A1 + NAD(+) = 15-oxo-prostaglandin A1 + NADH + H(+)</text>
        <dbReference type="Rhea" id="RHEA:41263"/>
        <dbReference type="ChEBI" id="CHEBI:15378"/>
        <dbReference type="ChEBI" id="CHEBI:57398"/>
        <dbReference type="ChEBI" id="CHEBI:57540"/>
        <dbReference type="ChEBI" id="CHEBI:57945"/>
        <dbReference type="ChEBI" id="CHEBI:85072"/>
    </reaction>
    <physiologicalReaction direction="left-to-right" evidence="17">
        <dbReference type="Rhea" id="RHEA:41264"/>
    </physiologicalReaction>
</comment>
<comment type="catalytic activity">
    <reaction evidence="18">
        <text>prostaglandin E2 + NAD(+) = 15-oxoprostaglandin E2 + NADH + H(+)</text>
        <dbReference type="Rhea" id="RHEA:11876"/>
        <dbReference type="ChEBI" id="CHEBI:15378"/>
        <dbReference type="ChEBI" id="CHEBI:57400"/>
        <dbReference type="ChEBI" id="CHEBI:57540"/>
        <dbReference type="ChEBI" id="CHEBI:57945"/>
        <dbReference type="ChEBI" id="CHEBI:606564"/>
        <dbReference type="EC" id="1.1.1.141"/>
    </reaction>
    <physiologicalReaction direction="left-to-right" evidence="18">
        <dbReference type="Rhea" id="RHEA:11877"/>
    </physiologicalReaction>
</comment>
<evidence type="ECO:0000256" key="11">
    <source>
        <dbReference type="ARBA" id="ARBA00048008"/>
    </source>
</evidence>
<evidence type="ECO:0000313" key="23">
    <source>
        <dbReference type="EMBL" id="WAR11921.1"/>
    </source>
</evidence>
<dbReference type="Pfam" id="PF00106">
    <property type="entry name" value="adh_short"/>
    <property type="match status" value="1"/>
</dbReference>
<accession>A0ABY7EXL0</accession>
<name>A0ABY7EXL0_MYAAR</name>
<dbReference type="EMBL" id="CP111019">
    <property type="protein sequence ID" value="WAR11921.1"/>
    <property type="molecule type" value="Genomic_DNA"/>
</dbReference>
<protein>
    <recommendedName>
        <fullName evidence="5">15-hydroxyprostaglandin dehydrogenase [NAD(+)]</fullName>
        <ecNumber evidence="3">1.1.1.141</ecNumber>
        <ecNumber evidence="4">1.1.1.232</ecNumber>
    </recommendedName>
    <alternativeName>
        <fullName evidence="7">Eicosanoid/docosanoid dehydrogenase [NAD(+)]</fullName>
    </alternativeName>
    <alternativeName>
        <fullName evidence="6">Prostaglandin dehydrogenase 1</fullName>
    </alternativeName>
</protein>
<comment type="catalytic activity">
    <reaction evidence="13">
        <text>(11R)-hydroxy-(5Z,8Z,12E,14Z)-eicosatetraenoate + NAD(+) = 11-oxo-(5Z,8Z,12E,14Z)-eicosatetraenoate + NADH + H(+)</text>
        <dbReference type="Rhea" id="RHEA:48640"/>
        <dbReference type="ChEBI" id="CHEBI:15378"/>
        <dbReference type="ChEBI" id="CHEBI:57540"/>
        <dbReference type="ChEBI" id="CHEBI:57945"/>
        <dbReference type="ChEBI" id="CHEBI:78836"/>
        <dbReference type="ChEBI" id="CHEBI:90697"/>
    </reaction>
    <physiologicalReaction direction="left-to-right" evidence="13">
        <dbReference type="Rhea" id="RHEA:48641"/>
    </physiologicalReaction>
</comment>
<organism evidence="23 24">
    <name type="scientific">Mya arenaria</name>
    <name type="common">Soft-shell clam</name>
    <dbReference type="NCBI Taxonomy" id="6604"/>
    <lineage>
        <taxon>Eukaryota</taxon>
        <taxon>Metazoa</taxon>
        <taxon>Spiralia</taxon>
        <taxon>Lophotrochozoa</taxon>
        <taxon>Mollusca</taxon>
        <taxon>Bivalvia</taxon>
        <taxon>Autobranchia</taxon>
        <taxon>Heteroconchia</taxon>
        <taxon>Euheterodonta</taxon>
        <taxon>Imparidentia</taxon>
        <taxon>Neoheterodontei</taxon>
        <taxon>Myida</taxon>
        <taxon>Myoidea</taxon>
        <taxon>Myidae</taxon>
        <taxon>Mya</taxon>
    </lineage>
</organism>
<comment type="catalytic activity">
    <reaction evidence="11">
        <text>14-hydroxy-(4Z,7Z,10Z,12E,16Z,19Z)-docosahexaenoate + NAD(+) = 14-oxo-(4Z,7Z,10Z,12E,16Z,19Z)-docosahexaenoate + NADH + H(+)</text>
        <dbReference type="Rhea" id="RHEA:48952"/>
        <dbReference type="ChEBI" id="CHEBI:15378"/>
        <dbReference type="ChEBI" id="CHEBI:57540"/>
        <dbReference type="ChEBI" id="CHEBI:57945"/>
        <dbReference type="ChEBI" id="CHEBI:90866"/>
        <dbReference type="ChEBI" id="CHEBI:90867"/>
    </reaction>
    <physiologicalReaction direction="left-to-right" evidence="11">
        <dbReference type="Rhea" id="RHEA:48953"/>
    </physiologicalReaction>
</comment>
<evidence type="ECO:0000256" key="6">
    <source>
        <dbReference type="ARBA" id="ARBA00041812"/>
    </source>
</evidence>
<comment type="similarity">
    <text evidence="1 22">Belongs to the short-chain dehydrogenases/reductases (SDR) family.</text>
</comment>
<dbReference type="PANTHER" id="PTHR44229:SF4">
    <property type="entry name" value="15-HYDROXYPROSTAGLANDIN DEHYDROGENASE [NAD(+)]"/>
    <property type="match status" value="1"/>
</dbReference>
<evidence type="ECO:0000256" key="18">
    <source>
        <dbReference type="ARBA" id="ARBA00048739"/>
    </source>
</evidence>
<comment type="catalytic activity">
    <reaction evidence="19">
        <text>resolvin D2 + NAD(+) = 16-oxoresolvin D2 + NADH + H(+)</text>
        <dbReference type="Rhea" id="RHEA:53588"/>
        <dbReference type="ChEBI" id="CHEBI:15378"/>
        <dbReference type="ChEBI" id="CHEBI:57540"/>
        <dbReference type="ChEBI" id="CHEBI:57945"/>
        <dbReference type="ChEBI" id="CHEBI:133367"/>
        <dbReference type="ChEBI" id="CHEBI:137498"/>
    </reaction>
    <physiologicalReaction direction="left-to-right" evidence="19">
        <dbReference type="Rhea" id="RHEA:53589"/>
    </physiologicalReaction>
</comment>
<evidence type="ECO:0000256" key="7">
    <source>
        <dbReference type="ARBA" id="ARBA00042026"/>
    </source>
</evidence>
<dbReference type="PRINTS" id="PR00081">
    <property type="entry name" value="GDHRDH"/>
</dbReference>
<proteinExistence type="inferred from homology"/>
<comment type="catalytic activity">
    <reaction evidence="12">
        <text>15-oxo-(5S,6R)-dihydroxy-(7E,9E,11Z)-eicosatrienoate + NADH + H(+) = (5S,6R,15S)-trihydroxy-(7E,9E,11Z)-eicosatrienoate + NAD(+)</text>
        <dbReference type="Rhea" id="RHEA:41596"/>
        <dbReference type="ChEBI" id="CHEBI:15378"/>
        <dbReference type="ChEBI" id="CHEBI:57540"/>
        <dbReference type="ChEBI" id="CHEBI:57945"/>
        <dbReference type="ChEBI" id="CHEBI:78325"/>
        <dbReference type="ChEBI" id="CHEBI:78329"/>
    </reaction>
    <physiologicalReaction direction="left-to-right" evidence="12">
        <dbReference type="Rhea" id="RHEA:41597"/>
    </physiologicalReaction>
</comment>
<dbReference type="EC" id="1.1.1.141" evidence="3"/>
<comment type="catalytic activity">
    <reaction evidence="15">
        <text>resolvin D2 + NAD(+) = 7-oxoresolvin D2 + NADH + H(+)</text>
        <dbReference type="Rhea" id="RHEA:53584"/>
        <dbReference type="ChEBI" id="CHEBI:15378"/>
        <dbReference type="ChEBI" id="CHEBI:57540"/>
        <dbReference type="ChEBI" id="CHEBI:57945"/>
        <dbReference type="ChEBI" id="CHEBI:133367"/>
        <dbReference type="ChEBI" id="CHEBI:137497"/>
    </reaction>
    <physiologicalReaction direction="left-to-right" evidence="15">
        <dbReference type="Rhea" id="RHEA:53585"/>
    </physiologicalReaction>
</comment>
<dbReference type="SUPFAM" id="SSF51735">
    <property type="entry name" value="NAD(P)-binding Rossmann-fold domains"/>
    <property type="match status" value="1"/>
</dbReference>
<comment type="catalytic activity">
    <reaction evidence="21">
        <text>resolvin E1 + NAD(+) = 18-oxo-resolvin E1 + NADH + H(+)</text>
        <dbReference type="Rhea" id="RHEA:49244"/>
        <dbReference type="ChEBI" id="CHEBI:15378"/>
        <dbReference type="ChEBI" id="CHEBI:57540"/>
        <dbReference type="ChEBI" id="CHEBI:57945"/>
        <dbReference type="ChEBI" id="CHEBI:91000"/>
        <dbReference type="ChEBI" id="CHEBI:91001"/>
    </reaction>
    <physiologicalReaction direction="left-to-right" evidence="21">
        <dbReference type="Rhea" id="RHEA:49245"/>
    </physiologicalReaction>
</comment>
<evidence type="ECO:0000256" key="10">
    <source>
        <dbReference type="ARBA" id="ARBA00047672"/>
    </source>
</evidence>
<evidence type="ECO:0000256" key="21">
    <source>
        <dbReference type="ARBA" id="ARBA00049188"/>
    </source>
</evidence>
<evidence type="ECO:0000256" key="22">
    <source>
        <dbReference type="RuleBase" id="RU000363"/>
    </source>
</evidence>
<evidence type="ECO:0000256" key="8">
    <source>
        <dbReference type="ARBA" id="ARBA00045705"/>
    </source>
</evidence>
<dbReference type="InterPro" id="IPR036291">
    <property type="entry name" value="NAD(P)-bd_dom_sf"/>
</dbReference>
<keyword evidence="24" id="KW-1185">Reference proteome</keyword>